<keyword evidence="2" id="KW-1185">Reference proteome</keyword>
<dbReference type="EMBL" id="LS483476">
    <property type="protein sequence ID" value="SQI53688.1"/>
    <property type="molecule type" value="Genomic_DNA"/>
</dbReference>
<dbReference type="Proteomes" id="UP000249134">
    <property type="component" value="Chromosome 1"/>
</dbReference>
<sequence length="66" mass="7400">MKESVNNNDMFTVAGTNIDAVKRQNERSGMSYNEVKELLAKTTGGHGTSIYSDTNIEEVRKKIKHL</sequence>
<dbReference type="AlphaFoldDB" id="A0A2X4W0R1"/>
<evidence type="ECO:0000313" key="1">
    <source>
        <dbReference type="EMBL" id="SQI53688.1"/>
    </source>
</evidence>
<protein>
    <recommendedName>
        <fullName evidence="3">Gamma-type small acid-soluble spore protein</fullName>
    </recommendedName>
</protein>
<proteinExistence type="predicted"/>
<evidence type="ECO:0008006" key="3">
    <source>
        <dbReference type="Google" id="ProtNLM"/>
    </source>
</evidence>
<name>A0A2X4W0R1_LEDLE</name>
<dbReference type="KEGG" id="blen:NCTC4824_01039"/>
<reference evidence="1 2" key="1">
    <citation type="submission" date="2018-06" db="EMBL/GenBank/DDBJ databases">
        <authorList>
            <consortium name="Pathogen Informatics"/>
            <person name="Doyle S."/>
        </authorList>
    </citation>
    <scope>NUCLEOTIDE SEQUENCE [LARGE SCALE GENOMIC DNA]</scope>
    <source>
        <strain evidence="1 2">NCTC4824</strain>
    </source>
</reference>
<evidence type="ECO:0000313" key="2">
    <source>
        <dbReference type="Proteomes" id="UP000249134"/>
    </source>
</evidence>
<accession>A0A2X4W0R1</accession>
<organism evidence="1 2">
    <name type="scientific">Lederbergia lenta</name>
    <name type="common">Bacillus lentus</name>
    <dbReference type="NCBI Taxonomy" id="1467"/>
    <lineage>
        <taxon>Bacteria</taxon>
        <taxon>Bacillati</taxon>
        <taxon>Bacillota</taxon>
        <taxon>Bacilli</taxon>
        <taxon>Bacillales</taxon>
        <taxon>Bacillaceae</taxon>
        <taxon>Lederbergia</taxon>
    </lineage>
</organism>
<gene>
    <name evidence="1" type="ORF">NCTC4824_01039</name>
</gene>
<dbReference type="STRING" id="1348624.GCA_001591545_00137"/>
<dbReference type="RefSeq" id="WP_066136009.1">
    <property type="nucleotide sequence ID" value="NZ_CBCSGM010000001.1"/>
</dbReference>